<proteinExistence type="predicted"/>
<name>A0A5D4MAV6_9BACI</name>
<dbReference type="EMBL" id="VTEG01000007">
    <property type="protein sequence ID" value="TYR99089.1"/>
    <property type="molecule type" value="Genomic_DNA"/>
</dbReference>
<organism evidence="1 2">
    <name type="scientific">Rossellomorea vietnamensis</name>
    <dbReference type="NCBI Taxonomy" id="218284"/>
    <lineage>
        <taxon>Bacteria</taxon>
        <taxon>Bacillati</taxon>
        <taxon>Bacillota</taxon>
        <taxon>Bacilli</taxon>
        <taxon>Bacillales</taxon>
        <taxon>Bacillaceae</taxon>
        <taxon>Rossellomorea</taxon>
    </lineage>
</organism>
<accession>A0A5D4MAV6</accession>
<gene>
    <name evidence="1" type="ORF">FZC84_11985</name>
</gene>
<reference evidence="1 2" key="1">
    <citation type="submission" date="2019-08" db="EMBL/GenBank/DDBJ databases">
        <title>Bacillus genomes from the desert of Cuatro Cienegas, Coahuila.</title>
        <authorList>
            <person name="Olmedo-Alvarez G."/>
        </authorList>
    </citation>
    <scope>NUCLEOTIDE SEQUENCE [LARGE SCALE GENOMIC DNA]</scope>
    <source>
        <strain evidence="1 2">CH128b_4D</strain>
    </source>
</reference>
<dbReference type="RefSeq" id="WP_148954009.1">
    <property type="nucleotide sequence ID" value="NZ_VTEG01000007.1"/>
</dbReference>
<evidence type="ECO:0000313" key="2">
    <source>
        <dbReference type="Proteomes" id="UP000325182"/>
    </source>
</evidence>
<evidence type="ECO:0000313" key="1">
    <source>
        <dbReference type="EMBL" id="TYR99089.1"/>
    </source>
</evidence>
<protein>
    <submittedName>
        <fullName evidence="1">Uncharacterized protein</fullName>
    </submittedName>
</protein>
<dbReference type="Proteomes" id="UP000325182">
    <property type="component" value="Unassembled WGS sequence"/>
</dbReference>
<dbReference type="AlphaFoldDB" id="A0A5D4MAV6"/>
<sequence length="177" mass="20720">MRGICVDPEGTLVLDSKKVYYLFPNGDKAFYVSKFNSEKSHFGCFQAERFEVIEENITEVSLENSEEWPAEPEELEGIRLDPSKVYSARLVWRQLGYKSTELQMYYIRPKKTHADFYGKYEGGVLKDFGGCFPLHWFSEFAEHELLSTENVTETEEIVHETVKNEMFRQKSEQLSLF</sequence>
<comment type="caution">
    <text evidence="1">The sequence shown here is derived from an EMBL/GenBank/DDBJ whole genome shotgun (WGS) entry which is preliminary data.</text>
</comment>